<feature type="transmembrane region" description="Helical" evidence="1">
    <location>
        <begin position="12"/>
        <end position="35"/>
    </location>
</feature>
<feature type="transmembrane region" description="Helical" evidence="1">
    <location>
        <begin position="659"/>
        <end position="681"/>
    </location>
</feature>
<dbReference type="GeneID" id="15804087"/>
<feature type="transmembrane region" description="Helical" evidence="1">
    <location>
        <begin position="393"/>
        <end position="413"/>
    </location>
</feature>
<sequence>MSGIPSITRDGGWFKVLLANFGMCITAALCSLMLLQAVTLIPQNSNFQQRIEFDTVVKYYLSDYSFKVISILHHIGDLCCIICGILTFSKLIDMLFVQTIGYSFAIQIYPHLAMGKANMAVISSIYGSANSTAAIKMPQNLSFIHSDIETLTLDMSGPSCDGKLRLGITLGYIVCALLCLRLSACALEETTTFHVTSFVVLLGCSLQLAAHSVLKIRRLYKNNSGMTSRDFTRRYNRTTYERLFGTKSCAIHHRNEPNSCTYNGDDRANWLYDGINRYVNADKNIPTTGELHIHTQKFSNEQKAGSAKILPPAIGNESFSNVLLTFVDNYSLASTTPSWANEMTLDVKVAPILWMSTLFSCIIYYILGILISSAFPANTGSIVNDILMSDSGVVTSICILIFVIFTAIPDVVFGCITTKYNLLNLGYCGSNLAYFWGCAFPFLFTWLLSNETLFMEIFNNIGLISAIVCDFATPVVIYVKAHKKVEDHGKGMYYRASTMLFKTIDSFKRRVTKSIEKRLSNSFYEKGESFSGEVAAQLETMSSKEDFDVPSRADSGILSDLTKLNTTGPPLRTANSNASIGEGGMTVGFIDSPDEVDYTSFKIIKAGKPRLDDHLYNVLVPINRKKFENPDKVEYVEIKTIDCRVNVFPSGFLVKNHLLIAYTMIAAFGGLAVVPPTLQILKLIR</sequence>
<keyword evidence="1" id="KW-0472">Membrane</keyword>
<feature type="transmembrane region" description="Helical" evidence="1">
    <location>
        <begin position="425"/>
        <end position="449"/>
    </location>
</feature>
<dbReference type="AlphaFoldDB" id="L1LAV8"/>
<dbReference type="PANTHER" id="PTHR16189:SF3">
    <property type="entry name" value="AMINO ACID TRANSPORTER TRANSMEMBRANE DOMAIN-CONTAINING PROTEIN"/>
    <property type="match status" value="1"/>
</dbReference>
<evidence type="ECO:0000313" key="3">
    <source>
        <dbReference type="Proteomes" id="UP000031512"/>
    </source>
</evidence>
<dbReference type="PANTHER" id="PTHR16189">
    <property type="entry name" value="TRANSMEMBRANE PROTEIN 104-RELATED"/>
    <property type="match status" value="1"/>
</dbReference>
<feature type="transmembrane region" description="Helical" evidence="1">
    <location>
        <begin position="461"/>
        <end position="479"/>
    </location>
</feature>
<feature type="transmembrane region" description="Helical" evidence="1">
    <location>
        <begin position="352"/>
        <end position="373"/>
    </location>
</feature>
<organism evidence="2 3">
    <name type="scientific">Theileria equi strain WA</name>
    <dbReference type="NCBI Taxonomy" id="1537102"/>
    <lineage>
        <taxon>Eukaryota</taxon>
        <taxon>Sar</taxon>
        <taxon>Alveolata</taxon>
        <taxon>Apicomplexa</taxon>
        <taxon>Aconoidasida</taxon>
        <taxon>Piroplasmida</taxon>
        <taxon>Theileriidae</taxon>
        <taxon>Theileria</taxon>
    </lineage>
</organism>
<gene>
    <name evidence="2" type="ORF">BEWA_047280</name>
</gene>
<feature type="transmembrane region" description="Helical" evidence="1">
    <location>
        <begin position="195"/>
        <end position="214"/>
    </location>
</feature>
<feature type="transmembrane region" description="Helical" evidence="1">
    <location>
        <begin position="68"/>
        <end position="88"/>
    </location>
</feature>
<keyword evidence="3" id="KW-1185">Reference proteome</keyword>
<evidence type="ECO:0000313" key="2">
    <source>
        <dbReference type="EMBL" id="EKX72263.1"/>
    </source>
</evidence>
<dbReference type="eggNOG" id="ENOG502SS3Z">
    <property type="taxonomic scope" value="Eukaryota"/>
</dbReference>
<keyword evidence="1" id="KW-0812">Transmembrane</keyword>
<evidence type="ECO:0000256" key="1">
    <source>
        <dbReference type="SAM" id="Phobius"/>
    </source>
</evidence>
<feature type="transmembrane region" description="Helical" evidence="1">
    <location>
        <begin position="164"/>
        <end position="183"/>
    </location>
</feature>
<comment type="caution">
    <text evidence="2">The sequence shown here is derived from an EMBL/GenBank/DDBJ whole genome shotgun (WGS) entry which is preliminary data.</text>
</comment>
<dbReference type="OrthoDB" id="364814at2759"/>
<dbReference type="KEGG" id="beq:BEWA_047280"/>
<dbReference type="STRING" id="1537102.L1LAV8"/>
<reference evidence="2 3" key="1">
    <citation type="journal article" date="2012" name="BMC Genomics">
        <title>Comparative genomic analysis and phylogenetic position of Theileria equi.</title>
        <authorList>
            <person name="Kappmeyer L.S."/>
            <person name="Thiagarajan M."/>
            <person name="Herndon D.R."/>
            <person name="Ramsay J.D."/>
            <person name="Caler E."/>
            <person name="Djikeng A."/>
            <person name="Gillespie J.J."/>
            <person name="Lau A.O."/>
            <person name="Roalson E.H."/>
            <person name="Silva J.C."/>
            <person name="Silva M.G."/>
            <person name="Suarez C.E."/>
            <person name="Ueti M.W."/>
            <person name="Nene V.M."/>
            <person name="Mealey R.H."/>
            <person name="Knowles D.P."/>
            <person name="Brayton K.A."/>
        </authorList>
    </citation>
    <scope>NUCLEOTIDE SEQUENCE [LARGE SCALE GENOMIC DNA]</scope>
    <source>
        <strain evidence="2 3">WA</strain>
    </source>
</reference>
<proteinExistence type="predicted"/>
<name>L1LAV8_THEEQ</name>
<dbReference type="Proteomes" id="UP000031512">
    <property type="component" value="Unassembled WGS sequence"/>
</dbReference>
<protein>
    <submittedName>
        <fullName evidence="2">Uncharacterized protein</fullName>
    </submittedName>
</protein>
<dbReference type="VEuPathDB" id="PiroplasmaDB:BEWA_047280"/>
<dbReference type="EMBL" id="ACOU01000007">
    <property type="protein sequence ID" value="EKX72263.1"/>
    <property type="molecule type" value="Genomic_DNA"/>
</dbReference>
<keyword evidence="1" id="KW-1133">Transmembrane helix</keyword>
<dbReference type="RefSeq" id="XP_004831715.1">
    <property type="nucleotide sequence ID" value="XM_004831658.1"/>
</dbReference>
<accession>L1LAV8</accession>